<feature type="transmembrane region" description="Helical" evidence="8">
    <location>
        <begin position="78"/>
        <end position="97"/>
    </location>
</feature>
<evidence type="ECO:0000256" key="8">
    <source>
        <dbReference type="SAM" id="Phobius"/>
    </source>
</evidence>
<proteinExistence type="predicted"/>
<feature type="transmembrane region" description="Helical" evidence="8">
    <location>
        <begin position="205"/>
        <end position="225"/>
    </location>
</feature>
<feature type="transmembrane region" description="Helical" evidence="8">
    <location>
        <begin position="178"/>
        <end position="196"/>
    </location>
</feature>
<feature type="transmembrane region" description="Helical" evidence="8">
    <location>
        <begin position="327"/>
        <end position="350"/>
    </location>
</feature>
<accession>A0A0G0H9Q8</accession>
<dbReference type="GO" id="GO:0009103">
    <property type="term" value="P:lipopolysaccharide biosynthetic process"/>
    <property type="evidence" value="ECO:0007669"/>
    <property type="project" value="UniProtKB-ARBA"/>
</dbReference>
<keyword evidence="4" id="KW-0808">Transferase</keyword>
<dbReference type="GO" id="GO:0005886">
    <property type="term" value="C:plasma membrane"/>
    <property type="evidence" value="ECO:0007669"/>
    <property type="project" value="UniProtKB-SubCell"/>
</dbReference>
<keyword evidence="7 8" id="KW-0472">Membrane</keyword>
<comment type="caution">
    <text evidence="9">The sequence shown here is derived from an EMBL/GenBank/DDBJ whole genome shotgun (WGS) entry which is preliminary data.</text>
</comment>
<reference evidence="9 10" key="1">
    <citation type="journal article" date="2015" name="Nature">
        <title>rRNA introns, odd ribosomes, and small enigmatic genomes across a large radiation of phyla.</title>
        <authorList>
            <person name="Brown C.T."/>
            <person name="Hug L.A."/>
            <person name="Thomas B.C."/>
            <person name="Sharon I."/>
            <person name="Castelle C.J."/>
            <person name="Singh A."/>
            <person name="Wilkins M.J."/>
            <person name="Williams K.H."/>
            <person name="Banfield J.F."/>
        </authorList>
    </citation>
    <scope>NUCLEOTIDE SEQUENCE [LARGE SCALE GENOMIC DNA]</scope>
</reference>
<dbReference type="Proteomes" id="UP000034492">
    <property type="component" value="Unassembled WGS sequence"/>
</dbReference>
<gene>
    <name evidence="9" type="ORF">US19_C0019G0004</name>
</gene>
<protein>
    <submittedName>
        <fullName evidence="9">Uncharacterized protein</fullName>
    </submittedName>
</protein>
<feature type="transmembrane region" description="Helical" evidence="8">
    <location>
        <begin position="383"/>
        <end position="400"/>
    </location>
</feature>
<feature type="transmembrane region" description="Helical" evidence="8">
    <location>
        <begin position="132"/>
        <end position="150"/>
    </location>
</feature>
<keyword evidence="2" id="KW-1003">Cell membrane</keyword>
<evidence type="ECO:0000256" key="3">
    <source>
        <dbReference type="ARBA" id="ARBA00022676"/>
    </source>
</evidence>
<evidence type="ECO:0000256" key="2">
    <source>
        <dbReference type="ARBA" id="ARBA00022475"/>
    </source>
</evidence>
<evidence type="ECO:0000256" key="1">
    <source>
        <dbReference type="ARBA" id="ARBA00004651"/>
    </source>
</evidence>
<evidence type="ECO:0000256" key="4">
    <source>
        <dbReference type="ARBA" id="ARBA00022679"/>
    </source>
</evidence>
<name>A0A0G0H9Q8_9BACT</name>
<keyword evidence="3" id="KW-0328">Glycosyltransferase</keyword>
<comment type="subcellular location">
    <subcellularLocation>
        <location evidence="1">Cell membrane</location>
        <topology evidence="1">Multi-pass membrane protein</topology>
    </subcellularLocation>
</comment>
<keyword evidence="5 8" id="KW-0812">Transmembrane</keyword>
<dbReference type="PANTHER" id="PTHR33908:SF11">
    <property type="entry name" value="MEMBRANE PROTEIN"/>
    <property type="match status" value="1"/>
</dbReference>
<feature type="transmembrane region" description="Helical" evidence="8">
    <location>
        <begin position="109"/>
        <end position="126"/>
    </location>
</feature>
<dbReference type="EMBL" id="LBSA01000019">
    <property type="protein sequence ID" value="KKQ08819.1"/>
    <property type="molecule type" value="Genomic_DNA"/>
</dbReference>
<evidence type="ECO:0000256" key="5">
    <source>
        <dbReference type="ARBA" id="ARBA00022692"/>
    </source>
</evidence>
<dbReference type="AlphaFoldDB" id="A0A0G0H9Q8"/>
<evidence type="ECO:0000256" key="6">
    <source>
        <dbReference type="ARBA" id="ARBA00022989"/>
    </source>
</evidence>
<dbReference type="GO" id="GO:0016763">
    <property type="term" value="F:pentosyltransferase activity"/>
    <property type="evidence" value="ECO:0007669"/>
    <property type="project" value="TreeGrafter"/>
</dbReference>
<keyword evidence="6 8" id="KW-1133">Transmembrane helix</keyword>
<evidence type="ECO:0000256" key="7">
    <source>
        <dbReference type="ARBA" id="ARBA00023136"/>
    </source>
</evidence>
<sequence>MVQKQHVVLILILIIYQSFLIYLILNTNLTFFSDDAIYASLARFFLEGKYSLIFHPAWPPLYPILSALVFLFIKNWEISLRMVSALSITLMLLPLFFLSKKIIGSVSSVFFLVTIILNLNILQIALFPQTDALAAFLIVFSFVCMFFAFWDFQRYSKLLFLSSFLCGLAFLTRSEGTLFFAVYLSFLIFFLSAQIFRKKLLFKNFLFVPLFIAIFIVTISPYIYVMKNKLGYWTLSQKFNAQIQQDHAFSFKNNTTWSQEVVSVKNPNYQSDYFKDSTEYILDNFNKYRIWFFQKLNKWTQVALEIFPLWFFMIAGLGLLNIADKKLFWPLTFTLFVFTTTIPITVFSTAIPDIRYLFWTIPIVIFLYYFGFLFLVKKIFRNKYLLIIPFLLTLFFPSTLRSELFNIDYSLIKSINNINYRPEILEISDWITKNTDKNPKIMARHEVFEFYTNGETIYIPQTSVNNVVNYGLEKNADLLIAWERELAGEKELAPLFNNSFNHSNLEKIYSTNTQDGTLIIYKLRK</sequence>
<dbReference type="PANTHER" id="PTHR33908">
    <property type="entry name" value="MANNOSYLTRANSFERASE YKCB-RELATED"/>
    <property type="match status" value="1"/>
</dbReference>
<evidence type="ECO:0000313" key="10">
    <source>
        <dbReference type="Proteomes" id="UP000034492"/>
    </source>
</evidence>
<feature type="transmembrane region" description="Helical" evidence="8">
    <location>
        <begin position="7"/>
        <end position="25"/>
    </location>
</feature>
<dbReference type="InterPro" id="IPR050297">
    <property type="entry name" value="LipidA_mod_glycosyltrf_83"/>
</dbReference>
<feature type="transmembrane region" description="Helical" evidence="8">
    <location>
        <begin position="356"/>
        <end position="376"/>
    </location>
</feature>
<feature type="transmembrane region" description="Helical" evidence="8">
    <location>
        <begin position="299"/>
        <end position="320"/>
    </location>
</feature>
<evidence type="ECO:0000313" key="9">
    <source>
        <dbReference type="EMBL" id="KKQ08819.1"/>
    </source>
</evidence>
<organism evidence="9 10">
    <name type="scientific">Candidatus Daviesbacteria bacterium GW2011_GWB1_36_5</name>
    <dbReference type="NCBI Taxonomy" id="1618426"/>
    <lineage>
        <taxon>Bacteria</taxon>
        <taxon>Candidatus Daviesiibacteriota</taxon>
    </lineage>
</organism>